<keyword evidence="8" id="KW-0963">Cytoplasm</keyword>
<dbReference type="NCBIfam" id="TIGR01063">
    <property type="entry name" value="gyrA"/>
    <property type="match status" value="1"/>
</dbReference>
<dbReference type="NCBIfam" id="NF004044">
    <property type="entry name" value="PRK05561.1"/>
    <property type="match status" value="1"/>
</dbReference>
<dbReference type="Gene3D" id="2.120.10.90">
    <property type="entry name" value="DNA gyrase/topoisomerase IV, subunit A, C-terminal"/>
    <property type="match status" value="1"/>
</dbReference>
<dbReference type="InterPro" id="IPR005743">
    <property type="entry name" value="GyrA"/>
</dbReference>
<proteinExistence type="inferred from homology"/>
<dbReference type="InterPro" id="IPR006691">
    <property type="entry name" value="GyrA/parC_rep"/>
</dbReference>
<keyword evidence="7 8" id="KW-0413">Isomerase</keyword>
<evidence type="ECO:0000256" key="11">
    <source>
        <dbReference type="SAM" id="MobiDB-lite"/>
    </source>
</evidence>
<evidence type="ECO:0000313" key="13">
    <source>
        <dbReference type="EMBL" id="MFB9062949.1"/>
    </source>
</evidence>
<comment type="subcellular location">
    <subcellularLocation>
        <location evidence="8">Cytoplasm</location>
    </subcellularLocation>
</comment>
<dbReference type="Gene3D" id="3.30.1360.40">
    <property type="match status" value="1"/>
</dbReference>
<dbReference type="PANTHER" id="PTHR43493">
    <property type="entry name" value="DNA GYRASE/TOPOISOMERASE SUBUNIT A"/>
    <property type="match status" value="1"/>
</dbReference>
<dbReference type="InterPro" id="IPR013760">
    <property type="entry name" value="Topo_IIA-like_dom_sf"/>
</dbReference>
<dbReference type="SUPFAM" id="SSF56719">
    <property type="entry name" value="Type II DNA topoisomerase"/>
    <property type="match status" value="1"/>
</dbReference>
<name>A0ABV5FHC0_9FLAO</name>
<comment type="catalytic activity">
    <reaction evidence="1 8 9">
        <text>ATP-dependent breakage, passage and rejoining of double-stranded DNA.</text>
        <dbReference type="EC" id="5.6.2.2"/>
    </reaction>
</comment>
<dbReference type="RefSeq" id="WP_290265720.1">
    <property type="nucleotide sequence ID" value="NZ_JAUFQQ010000005.1"/>
</dbReference>
<keyword evidence="4 8" id="KW-0067">ATP-binding</keyword>
<protein>
    <recommendedName>
        <fullName evidence="8">DNA gyrase subunit A</fullName>
        <ecNumber evidence="8">5.6.2.2</ecNumber>
    </recommendedName>
</protein>
<dbReference type="PANTHER" id="PTHR43493:SF5">
    <property type="entry name" value="DNA GYRASE SUBUNIT A, CHLOROPLASTIC_MITOCHONDRIAL"/>
    <property type="match status" value="1"/>
</dbReference>
<dbReference type="Proteomes" id="UP001589589">
    <property type="component" value="Unassembled WGS sequence"/>
</dbReference>
<dbReference type="SMART" id="SM00434">
    <property type="entry name" value="TOP4c"/>
    <property type="match status" value="1"/>
</dbReference>
<dbReference type="InterPro" id="IPR013758">
    <property type="entry name" value="Topo_IIA_A/C_ab"/>
</dbReference>
<dbReference type="InterPro" id="IPR013757">
    <property type="entry name" value="Topo_IIA_A_a_sf"/>
</dbReference>
<dbReference type="SUPFAM" id="SSF101904">
    <property type="entry name" value="GyrA/ParC C-terminal domain-like"/>
    <property type="match status" value="1"/>
</dbReference>
<dbReference type="EMBL" id="JBHMEX010000012">
    <property type="protein sequence ID" value="MFB9062949.1"/>
    <property type="molecule type" value="Genomic_DNA"/>
</dbReference>
<accession>A0ABV5FHC0</accession>
<organism evidence="13 14">
    <name type="scientific">Flavobacterium branchiarum</name>
    <dbReference type="NCBI Taxonomy" id="1114870"/>
    <lineage>
        <taxon>Bacteria</taxon>
        <taxon>Pseudomonadati</taxon>
        <taxon>Bacteroidota</taxon>
        <taxon>Flavobacteriia</taxon>
        <taxon>Flavobacteriales</taxon>
        <taxon>Flavobacteriaceae</taxon>
        <taxon>Flavobacterium</taxon>
    </lineage>
</organism>
<evidence type="ECO:0000256" key="7">
    <source>
        <dbReference type="ARBA" id="ARBA00023235"/>
    </source>
</evidence>
<evidence type="ECO:0000256" key="9">
    <source>
        <dbReference type="PROSITE-ProRule" id="PRU01384"/>
    </source>
</evidence>
<feature type="active site" description="O-(5'-phospho-DNA)-tyrosine intermediate" evidence="8 9">
    <location>
        <position position="121"/>
    </location>
</feature>
<feature type="domain" description="Topo IIA-type catalytic" evidence="12">
    <location>
        <begin position="33"/>
        <end position="496"/>
    </location>
</feature>
<feature type="coiled-coil region" evidence="10">
    <location>
        <begin position="434"/>
        <end position="461"/>
    </location>
</feature>
<dbReference type="Gene3D" id="1.10.268.10">
    <property type="entry name" value="Topoisomerase, domain 3"/>
    <property type="match status" value="1"/>
</dbReference>
<dbReference type="InterPro" id="IPR002205">
    <property type="entry name" value="Topo_IIA_dom_A"/>
</dbReference>
<comment type="caution">
    <text evidence="13">The sequence shown here is derived from an EMBL/GenBank/DDBJ whole genome shotgun (WGS) entry which is preliminary data.</text>
</comment>
<feature type="compositionally biased region" description="Acidic residues" evidence="11">
    <location>
        <begin position="847"/>
        <end position="881"/>
    </location>
</feature>
<dbReference type="Pfam" id="PF03989">
    <property type="entry name" value="DNA_gyraseA_C"/>
    <property type="match status" value="6"/>
</dbReference>
<evidence type="ECO:0000256" key="2">
    <source>
        <dbReference type="ARBA" id="ARBA00008263"/>
    </source>
</evidence>
<evidence type="ECO:0000256" key="6">
    <source>
        <dbReference type="ARBA" id="ARBA00023125"/>
    </source>
</evidence>
<keyword evidence="5 8" id="KW-0799">Topoisomerase</keyword>
<sequence>MSEGEKLIPINIEDEMKSAYIDYSMSVIVSRALPDVRDGLKPVHRRVLYGMYDLGVFSNKAHKKSARIVGEVLGKYHPHGDTSVYDAMVRMAQEWSLRYLLVDGQGNFGSVDGDSPAAMRYTEARMRKISEEIMADIEKETVDFQLNFDDTLYEPKVMPTRVPTLLINGATGIAVGMATNMPPHNLTEVINGTLAYLENNDIEIDELITHIKAPDFPTGGIIYGYEGVCEAFKTGRGRIVMRAKVGFEEVDGRECIIVTEIPYQVNKAEMIKRTADLVNDKKIDGIANIRDESDRNGMRIVYILKRDATPNVVLNTLYKYTQLQSSFSVNNIALVKGRPQMLNLKDMIHYFIEHRHDVVVRRTQFELRKAEERAHILEGLIIASDNIDEVIALIRGSKNTEEAREKLIERFKLSDIQARAIVEMRLRQLTGLEQDKLRAEYEELMKLIDHLKALLADVELRTNLIKEELIEIRDKYGDERRSRIEYSGGDVSIEDLIADENVVITISHAGYIKRTNLTEYKTQNRGGVGQKSAGTRDQDFLEHMFVATNHQYMMFFTQKGKCFWMRVYEIPEGSKTAKGRAIQNLVNIESDDKVKAFICTQDLKDKDYINSHNLVMVTKKGQVKKTSLEKYSKPRVNGVAAITIKEGDELLEAKLTNGESQIILAVKSGKLVRFEETKTRPMGRTASGVRGITLKDDTDEVIGMVTVDKDNVNDSQILVVTENGYGKRTKLVDDDGEDVYRITNRGGKGVKTLNITEKTGKLISINAVTDADDLMIINKSGLTIRMAIEDLRVMGRATQGVRLINLKGKDSIAAVTKVMKDDVAEVVVDEDGNVIESAIERVKPDLEVLEDDGTVEDDDEEDDVEEDDAEDDSEEEEESEE</sequence>
<evidence type="ECO:0000313" key="14">
    <source>
        <dbReference type="Proteomes" id="UP001589589"/>
    </source>
</evidence>
<evidence type="ECO:0000256" key="1">
    <source>
        <dbReference type="ARBA" id="ARBA00000185"/>
    </source>
</evidence>
<dbReference type="Pfam" id="PF00521">
    <property type="entry name" value="DNA_topoisoIV"/>
    <property type="match status" value="1"/>
</dbReference>
<feature type="short sequence motif" description="GyrA-box" evidence="8">
    <location>
        <begin position="523"/>
        <end position="529"/>
    </location>
</feature>
<dbReference type="GO" id="GO:0003918">
    <property type="term" value="F:DNA topoisomerase type II (double strand cut, ATP-hydrolyzing) activity"/>
    <property type="evidence" value="ECO:0007669"/>
    <property type="project" value="UniProtKB-EC"/>
</dbReference>
<keyword evidence="6 8" id="KW-0238">DNA-binding</keyword>
<reference evidence="13 14" key="1">
    <citation type="submission" date="2024-09" db="EMBL/GenBank/DDBJ databases">
        <authorList>
            <person name="Sun Q."/>
            <person name="Mori K."/>
        </authorList>
    </citation>
    <scope>NUCLEOTIDE SEQUENCE [LARGE SCALE GENOMIC DNA]</scope>
    <source>
        <strain evidence="13 14">CECT 7908</strain>
    </source>
</reference>
<evidence type="ECO:0000256" key="10">
    <source>
        <dbReference type="SAM" id="Coils"/>
    </source>
</evidence>
<evidence type="ECO:0000256" key="3">
    <source>
        <dbReference type="ARBA" id="ARBA00022741"/>
    </source>
</evidence>
<dbReference type="HAMAP" id="MF_01897">
    <property type="entry name" value="GyrA"/>
    <property type="match status" value="1"/>
</dbReference>
<comment type="subunit">
    <text evidence="8">Heterotetramer, composed of two GyrA and two GyrB chains. In the heterotetramer, GyrA contains the active site tyrosine that forms a transient covalent intermediate with DNA, while GyrB binds cofactors and catalyzes ATP hydrolysis.</text>
</comment>
<dbReference type="PROSITE" id="PS52040">
    <property type="entry name" value="TOPO_IIA"/>
    <property type="match status" value="1"/>
</dbReference>
<evidence type="ECO:0000256" key="5">
    <source>
        <dbReference type="ARBA" id="ARBA00023029"/>
    </source>
</evidence>
<dbReference type="NCBIfam" id="NF004043">
    <property type="entry name" value="PRK05560.1"/>
    <property type="match status" value="1"/>
</dbReference>
<comment type="miscellaneous">
    <text evidence="8">Few gyrases are as efficient as E.coli at forming negative supercoils. Not all organisms have 2 type II topoisomerases; in organisms with a single type II topoisomerase this enzyme also has to decatenate newly replicated chromosomes.</text>
</comment>
<comment type="similarity">
    <text evidence="2 8">Belongs to the type II topoisomerase GyrA/ParC subunit family.</text>
</comment>
<evidence type="ECO:0000256" key="4">
    <source>
        <dbReference type="ARBA" id="ARBA00022840"/>
    </source>
</evidence>
<dbReference type="CDD" id="cd00187">
    <property type="entry name" value="TOP4c"/>
    <property type="match status" value="1"/>
</dbReference>
<keyword evidence="3 8" id="KW-0547">Nucleotide-binding</keyword>
<evidence type="ECO:0000256" key="8">
    <source>
        <dbReference type="HAMAP-Rule" id="MF_01897"/>
    </source>
</evidence>
<dbReference type="InterPro" id="IPR035516">
    <property type="entry name" value="Gyrase/topoIV_suA_C"/>
</dbReference>
<keyword evidence="14" id="KW-1185">Reference proteome</keyword>
<dbReference type="EC" id="5.6.2.2" evidence="8"/>
<evidence type="ECO:0000259" key="12">
    <source>
        <dbReference type="PROSITE" id="PS52040"/>
    </source>
</evidence>
<comment type="function">
    <text evidence="8">A type II topoisomerase that negatively supercoils closed circular double-stranded (ds) DNA in an ATP-dependent manner to modulate DNA topology and maintain chromosomes in an underwound state. Negative supercoiling favors strand separation, and DNA replication, transcription, recombination and repair, all of which involve strand separation. Also able to catalyze the interconversion of other topological isomers of dsDNA rings, including catenanes and knotted rings. Type II topoisomerases break and join 2 DNA strands simultaneously in an ATP-dependent manner.</text>
</comment>
<keyword evidence="10" id="KW-0175">Coiled coil</keyword>
<dbReference type="InterPro" id="IPR050220">
    <property type="entry name" value="Type_II_DNA_Topoisomerases"/>
</dbReference>
<gene>
    <name evidence="8 13" type="primary">gyrA</name>
    <name evidence="13" type="ORF">ACFFUQ_02880</name>
</gene>
<dbReference type="Gene3D" id="3.90.199.10">
    <property type="entry name" value="Topoisomerase II, domain 5"/>
    <property type="match status" value="1"/>
</dbReference>
<feature type="region of interest" description="Disordered" evidence="11">
    <location>
        <begin position="843"/>
        <end position="881"/>
    </location>
</feature>